<dbReference type="Proteomes" id="UP001484239">
    <property type="component" value="Unassembled WGS sequence"/>
</dbReference>
<feature type="chain" id="PRO_5047339057" evidence="3">
    <location>
        <begin position="27"/>
        <end position="487"/>
    </location>
</feature>
<dbReference type="EMBL" id="JBBHLI010000001">
    <property type="protein sequence ID" value="MEK9499698.1"/>
    <property type="molecule type" value="Genomic_DNA"/>
</dbReference>
<evidence type="ECO:0000256" key="3">
    <source>
        <dbReference type="SAM" id="SignalP"/>
    </source>
</evidence>
<dbReference type="InterPro" id="IPR000667">
    <property type="entry name" value="Peptidase_S13"/>
</dbReference>
<keyword evidence="3" id="KW-0732">Signal</keyword>
<comment type="similarity">
    <text evidence="1">Belongs to the peptidase S13 family.</text>
</comment>
<protein>
    <submittedName>
        <fullName evidence="4">D-alanyl-D-alanine carboxypeptidase/D-alanyl-D-alanine-endopeptidase</fullName>
        <ecNumber evidence="4">3.4.16.4</ecNumber>
    </submittedName>
</protein>
<dbReference type="PRINTS" id="PR00922">
    <property type="entry name" value="DADACBPTASE3"/>
</dbReference>
<dbReference type="EC" id="3.4.16.4" evidence="4"/>
<sequence>MRARGRQWALGVIALGSLASPGGAQSADRLDALFDAPPYDRMHIGALVVDVETGEVVYARDAARRYVPASNQKVLTTLAALERWGPDYRFHTAIEADGEVSPDGILVGDLLVRGSGDPTLSERYYDDDEHPLRMLVGELYDAGLRRVRGDLVIDALEWDGEVVEESWMWGDLAFGYGSVGGVFVVGEGRAVVEARAGEAGGAAALHWTPLGDPDRFVSAVRVVAAGDDSDLSARIRRDGFGVEVTGTLAAHTSDTIELSVQDPVMEAGLVLRRLLSDRGIDVDGRVRVLTDSLQCRRSGCGAGTVLAGLRSPPLIEIVQGILEPSQNWMAEQLLWALGRGEDGRAGWEAGTEAVASILVDGFGVDSLDLVVRDGSGLSAYNLVTPRALVGMLQGVHRRPWAAAYASALAEPGETDSTLERRLEGLRGRVFAKTGTITHVNSLSGYIDTDDGRRLAFAILTNASGMRASQVRSVVDEAVRLLADGNDE</sequence>
<name>A0ABU9E4N7_9BACT</name>
<evidence type="ECO:0000313" key="5">
    <source>
        <dbReference type="Proteomes" id="UP001484239"/>
    </source>
</evidence>
<dbReference type="Gene3D" id="3.50.80.20">
    <property type="entry name" value="D-Ala-D-Ala carboxypeptidase C, peptidase S13"/>
    <property type="match status" value="1"/>
</dbReference>
<dbReference type="SUPFAM" id="SSF56601">
    <property type="entry name" value="beta-lactamase/transpeptidase-like"/>
    <property type="match status" value="1"/>
</dbReference>
<keyword evidence="5" id="KW-1185">Reference proteome</keyword>
<feature type="signal peptide" evidence="3">
    <location>
        <begin position="1"/>
        <end position="26"/>
    </location>
</feature>
<accession>A0ABU9E4N7</accession>
<keyword evidence="4" id="KW-0645">Protease</keyword>
<dbReference type="PANTHER" id="PTHR30023:SF0">
    <property type="entry name" value="PENICILLIN-SENSITIVE CARBOXYPEPTIDASE A"/>
    <property type="match status" value="1"/>
</dbReference>
<organism evidence="4 5">
    <name type="scientific">Gaopeijia maritima</name>
    <dbReference type="NCBI Taxonomy" id="3119007"/>
    <lineage>
        <taxon>Bacteria</taxon>
        <taxon>Pseudomonadati</taxon>
        <taxon>Gemmatimonadota</taxon>
        <taxon>Longimicrobiia</taxon>
        <taxon>Gaopeijiales</taxon>
        <taxon>Gaopeijiaceae</taxon>
        <taxon>Gaopeijia</taxon>
    </lineage>
</organism>
<evidence type="ECO:0000313" key="4">
    <source>
        <dbReference type="EMBL" id="MEK9499698.1"/>
    </source>
</evidence>
<gene>
    <name evidence="4" type="primary">dacB</name>
    <name evidence="4" type="ORF">WI372_01725</name>
</gene>
<dbReference type="GO" id="GO:0009002">
    <property type="term" value="F:serine-type D-Ala-D-Ala carboxypeptidase activity"/>
    <property type="evidence" value="ECO:0007669"/>
    <property type="project" value="UniProtKB-EC"/>
</dbReference>
<dbReference type="Pfam" id="PF02113">
    <property type="entry name" value="Peptidase_S13"/>
    <property type="match status" value="1"/>
</dbReference>
<evidence type="ECO:0000256" key="1">
    <source>
        <dbReference type="ARBA" id="ARBA00006096"/>
    </source>
</evidence>
<dbReference type="PANTHER" id="PTHR30023">
    <property type="entry name" value="D-ALANYL-D-ALANINE CARBOXYPEPTIDASE"/>
    <property type="match status" value="1"/>
</dbReference>
<dbReference type="Gene3D" id="3.40.710.10">
    <property type="entry name" value="DD-peptidase/beta-lactamase superfamily"/>
    <property type="match status" value="2"/>
</dbReference>
<comment type="caution">
    <text evidence="4">The sequence shown here is derived from an EMBL/GenBank/DDBJ whole genome shotgun (WGS) entry which is preliminary data.</text>
</comment>
<reference evidence="4 5" key="1">
    <citation type="submission" date="2024-02" db="EMBL/GenBank/DDBJ databases">
        <title>A novel Gemmatimonadota bacterium.</title>
        <authorList>
            <person name="Du Z.-J."/>
            <person name="Ye Y.-Q."/>
        </authorList>
    </citation>
    <scope>NUCLEOTIDE SEQUENCE [LARGE SCALE GENOMIC DNA]</scope>
    <source>
        <strain evidence="4 5">DH-20</strain>
    </source>
</reference>
<dbReference type="InterPro" id="IPR012338">
    <property type="entry name" value="Beta-lactam/transpept-like"/>
</dbReference>
<dbReference type="NCBIfam" id="TIGR00666">
    <property type="entry name" value="PBP4"/>
    <property type="match status" value="1"/>
</dbReference>
<keyword evidence="4" id="KW-0121">Carboxypeptidase</keyword>
<dbReference type="RefSeq" id="WP_405278319.1">
    <property type="nucleotide sequence ID" value="NZ_JBBHLI010000001.1"/>
</dbReference>
<evidence type="ECO:0000256" key="2">
    <source>
        <dbReference type="ARBA" id="ARBA00022801"/>
    </source>
</evidence>
<proteinExistence type="inferred from homology"/>
<keyword evidence="2 4" id="KW-0378">Hydrolase</keyword>